<protein>
    <recommendedName>
        <fullName evidence="3">Probable hercynylcysteine sulfoxide lyase</fullName>
        <ecNumber evidence="3">4.4.-.-</ecNumber>
    </recommendedName>
</protein>
<dbReference type="InterPro" id="IPR000192">
    <property type="entry name" value="Aminotrans_V_dom"/>
</dbReference>
<dbReference type="InterPro" id="IPR015421">
    <property type="entry name" value="PyrdxlP-dep_Trfase_major"/>
</dbReference>
<feature type="modified residue" description="N6-(pyridoxal phosphate)lysine" evidence="3">
    <location>
        <position position="213"/>
    </location>
</feature>
<keyword evidence="6" id="KW-0032">Aminotransferase</keyword>
<dbReference type="Proteomes" id="UP000002247">
    <property type="component" value="Chromosome"/>
</dbReference>
<evidence type="ECO:0000256" key="3">
    <source>
        <dbReference type="HAMAP-Rule" id="MF_02038"/>
    </source>
</evidence>
<dbReference type="PANTHER" id="PTHR43586">
    <property type="entry name" value="CYSTEINE DESULFURASE"/>
    <property type="match status" value="1"/>
</dbReference>
<feature type="domain" description="Aminotransferase class V" evidence="5">
    <location>
        <begin position="20"/>
        <end position="382"/>
    </location>
</feature>
<dbReference type="EC" id="4.4.-.-" evidence="3"/>
<dbReference type="HAMAP" id="MF_02038">
    <property type="entry name" value="EgtE"/>
    <property type="match status" value="1"/>
</dbReference>
<dbReference type="STRING" id="640132.Srot_2693"/>
<evidence type="ECO:0000259" key="5">
    <source>
        <dbReference type="Pfam" id="PF00266"/>
    </source>
</evidence>
<dbReference type="SUPFAM" id="SSF53383">
    <property type="entry name" value="PLP-dependent transferases"/>
    <property type="match status" value="1"/>
</dbReference>
<dbReference type="EMBL" id="CP001958">
    <property type="protein sequence ID" value="ADG99127.1"/>
    <property type="molecule type" value="Genomic_DNA"/>
</dbReference>
<evidence type="ECO:0000256" key="2">
    <source>
        <dbReference type="ARBA" id="ARBA00022898"/>
    </source>
</evidence>
<dbReference type="PROSITE" id="PS00595">
    <property type="entry name" value="AA_TRANSFER_CLASS_5"/>
    <property type="match status" value="1"/>
</dbReference>
<evidence type="ECO:0000256" key="1">
    <source>
        <dbReference type="ARBA" id="ARBA00001933"/>
    </source>
</evidence>
<gene>
    <name evidence="3" type="primary">egtE</name>
    <name evidence="6" type="ordered locus">Srot_2693</name>
</gene>
<dbReference type="InterPro" id="IPR027563">
    <property type="entry name" value="EgtE"/>
</dbReference>
<evidence type="ECO:0000256" key="4">
    <source>
        <dbReference type="RuleBase" id="RU004504"/>
    </source>
</evidence>
<dbReference type="RefSeq" id="WP_013139576.1">
    <property type="nucleotide sequence ID" value="NC_014168.1"/>
</dbReference>
<comment type="catalytic activity">
    <reaction evidence="3">
        <text>S-(hercyn-2-yl)-L-cysteine S-oxide + AH2 + H(+) = ergothioneine + pyruvate + A + NH4(+)</text>
        <dbReference type="Rhea" id="RHEA:42688"/>
        <dbReference type="ChEBI" id="CHEBI:13193"/>
        <dbReference type="ChEBI" id="CHEBI:15361"/>
        <dbReference type="ChEBI" id="CHEBI:15378"/>
        <dbReference type="ChEBI" id="CHEBI:17499"/>
        <dbReference type="ChEBI" id="CHEBI:28938"/>
        <dbReference type="ChEBI" id="CHEBI:82706"/>
        <dbReference type="ChEBI" id="CHEBI:134344"/>
    </reaction>
</comment>
<sequence>MPFDLDRIRADTPGVMGTLFFDSAGSSLPPLPVLDAVISHLRLEAQVGGYRAAEMAGDRFAGVKQSIAELIGCAPNDIALLDSAGRAWNEFFSAVPFQPGERILTCRADYPSNAVNALKAHKTHGVSVEVIPSDEFGRVDLDALAAMLDDRVRLVSLVEVPTNSGLINPVRDVVELAHQHGALVLHDACQSVGQLPVNVAESGVDALSSTGRKWLRGPRGTGFLYVNPKTTAGLEPRVLGTSTTAWTSPDGYEVANDASRFEQWEGNIAGFLGLGAAVDYLLGVGVEEASATLRANARRLRAGLAQIPGAQVWDLGDELSGIVTFTLADKAVDSVVAELAGHSVSCHFSRRTSAQHDMAAKGLSAVVRLSPHYFNTDSEIDDVLELVADVASGLKS</sequence>
<dbReference type="Gene3D" id="3.90.1150.10">
    <property type="entry name" value="Aspartate Aminotransferase, domain 1"/>
    <property type="match status" value="1"/>
</dbReference>
<dbReference type="UniPathway" id="UPA01014"/>
<accession>D6ZCF8</accession>
<name>D6ZCF8_SEGRD</name>
<organism evidence="6 7">
    <name type="scientific">Segniliparus rotundus (strain ATCC BAA-972 / CDC 1076 / CIP 108378 / DSM 44985 / JCM 13578)</name>
    <dbReference type="NCBI Taxonomy" id="640132"/>
    <lineage>
        <taxon>Bacteria</taxon>
        <taxon>Bacillati</taxon>
        <taxon>Actinomycetota</taxon>
        <taxon>Actinomycetes</taxon>
        <taxon>Mycobacteriales</taxon>
        <taxon>Segniliparaceae</taxon>
        <taxon>Segniliparus</taxon>
    </lineage>
</organism>
<reference evidence="6 7" key="1">
    <citation type="journal article" date="2010" name="Stand. Genomic Sci.">
        <title>Complete genome sequence of Segniliparus rotundus type strain (CDC 1076).</title>
        <authorList>
            <person name="Sikorski J."/>
            <person name="Lapidus A."/>
            <person name="Copeland A."/>
            <person name="Misra M."/>
            <person name="Glavina Del Rio T."/>
            <person name="Nolan M."/>
            <person name="Lucas S."/>
            <person name="Chen F."/>
            <person name="Tice H."/>
            <person name="Cheng J.F."/>
            <person name="Jando M."/>
            <person name="Schneider S."/>
            <person name="Bruce D."/>
            <person name="Goodwin L."/>
            <person name="Pitluck S."/>
            <person name="Liolios K."/>
            <person name="Mikhailova N."/>
            <person name="Pati A."/>
            <person name="Ivanova N."/>
            <person name="Mavromatis K."/>
            <person name="Chen A."/>
            <person name="Palaniappan K."/>
            <person name="Chertkov O."/>
            <person name="Land M."/>
            <person name="Hauser L."/>
            <person name="Chang Y.J."/>
            <person name="Jeffries C.D."/>
            <person name="Brettin T."/>
            <person name="Detter J.C."/>
            <person name="Han C."/>
            <person name="Rohde M."/>
            <person name="Goker M."/>
            <person name="Bristow J."/>
            <person name="Eisen J.A."/>
            <person name="Markowitz V."/>
            <person name="Hugenholtz P."/>
            <person name="Kyrpides N.C."/>
            <person name="Klenk H.P."/>
        </authorList>
    </citation>
    <scope>NUCLEOTIDE SEQUENCE [LARGE SCALE GENOMIC DNA]</scope>
    <source>
        <strain evidence="7">ATCC BAA-972 / CDC 1076 / CIP 108378 / DSM 44985 / JCM 13578</strain>
    </source>
</reference>
<keyword evidence="3" id="KW-0456">Lyase</keyword>
<dbReference type="InterPro" id="IPR020578">
    <property type="entry name" value="Aminotrans_V_PyrdxlP_BS"/>
</dbReference>
<dbReference type="AlphaFoldDB" id="D6ZCF8"/>
<keyword evidence="2 3" id="KW-0663">Pyridoxal phosphate</keyword>
<dbReference type="PANTHER" id="PTHR43586:SF24">
    <property type="entry name" value="BLR4730 PROTEIN"/>
    <property type="match status" value="1"/>
</dbReference>
<keyword evidence="7" id="KW-1185">Reference proteome</keyword>
<dbReference type="Gene3D" id="3.40.640.10">
    <property type="entry name" value="Type I PLP-dependent aspartate aminotransferase-like (Major domain)"/>
    <property type="match status" value="1"/>
</dbReference>
<dbReference type="OrthoDB" id="9808002at2"/>
<dbReference type="InterPro" id="IPR015424">
    <property type="entry name" value="PyrdxlP-dep_Trfase"/>
</dbReference>
<proteinExistence type="inferred from homology"/>
<dbReference type="HOGENOM" id="CLU_003433_2_1_11"/>
<keyword evidence="6" id="KW-0808">Transferase</keyword>
<dbReference type="KEGG" id="srt:Srot_2693"/>
<dbReference type="GO" id="GO:1990411">
    <property type="term" value="F:hercynylcysteine sulfoxide lyase activity (ergothioneine-forming)"/>
    <property type="evidence" value="ECO:0007669"/>
    <property type="project" value="RHEA"/>
</dbReference>
<comment type="function">
    <text evidence="3">Probably catalyzes the conversion of hercynylcysteine sulfoxide to ergothioneine.</text>
</comment>
<dbReference type="eggNOG" id="COG0520">
    <property type="taxonomic scope" value="Bacteria"/>
</dbReference>
<dbReference type="GO" id="GO:0008483">
    <property type="term" value="F:transaminase activity"/>
    <property type="evidence" value="ECO:0007669"/>
    <property type="project" value="UniProtKB-KW"/>
</dbReference>
<comment type="similarity">
    <text evidence="3">Belongs to the class-V pyridoxal-phosphate-dependent aminotransferase family. EgtE subfamily.</text>
</comment>
<dbReference type="InterPro" id="IPR015422">
    <property type="entry name" value="PyrdxlP-dep_Trfase_small"/>
</dbReference>
<evidence type="ECO:0000313" key="6">
    <source>
        <dbReference type="EMBL" id="ADG99127.1"/>
    </source>
</evidence>
<dbReference type="Pfam" id="PF00266">
    <property type="entry name" value="Aminotran_5"/>
    <property type="match status" value="1"/>
</dbReference>
<evidence type="ECO:0000313" key="7">
    <source>
        <dbReference type="Proteomes" id="UP000002247"/>
    </source>
</evidence>
<comment type="pathway">
    <text evidence="3">Amino-acid biosynthesis; ergothioneine biosynthesis.</text>
</comment>
<comment type="cofactor">
    <cofactor evidence="1 3 4">
        <name>pyridoxal 5'-phosphate</name>
        <dbReference type="ChEBI" id="CHEBI:597326"/>
    </cofactor>
</comment>